<dbReference type="STRING" id="419479.SAMN04488563_6668"/>
<dbReference type="RefSeq" id="WP_046771122.1">
    <property type="nucleotide sequence ID" value="NZ_LBMC01000039.1"/>
</dbReference>
<keyword evidence="10" id="KW-1185">Reference proteome</keyword>
<accession>A0A1H2LVE5</accession>
<keyword evidence="2 7" id="KW-0813">Transport</keyword>
<dbReference type="InterPro" id="IPR000515">
    <property type="entry name" value="MetI-like"/>
</dbReference>
<dbReference type="CDD" id="cd06261">
    <property type="entry name" value="TM_PBP2"/>
    <property type="match status" value="1"/>
</dbReference>
<evidence type="ECO:0000256" key="7">
    <source>
        <dbReference type="RuleBase" id="RU363032"/>
    </source>
</evidence>
<proteinExistence type="inferred from homology"/>
<reference evidence="10" key="1">
    <citation type="submission" date="2016-10" db="EMBL/GenBank/DDBJ databases">
        <authorList>
            <person name="Varghese N."/>
            <person name="Submissions S."/>
        </authorList>
    </citation>
    <scope>NUCLEOTIDE SEQUENCE [LARGE SCALE GENOMIC DNA]</scope>
    <source>
        <strain evidence="10">DSM 45079</strain>
    </source>
</reference>
<dbReference type="AlphaFoldDB" id="A0A1H2LVE5"/>
<dbReference type="Proteomes" id="UP000182977">
    <property type="component" value="Chromosome I"/>
</dbReference>
<dbReference type="InterPro" id="IPR045621">
    <property type="entry name" value="BPD_transp_1_N"/>
</dbReference>
<feature type="transmembrane region" description="Helical" evidence="7">
    <location>
        <begin position="257"/>
        <end position="284"/>
    </location>
</feature>
<evidence type="ECO:0000313" key="10">
    <source>
        <dbReference type="Proteomes" id="UP000182977"/>
    </source>
</evidence>
<name>A0A1H2LVE5_9ACTN</name>
<dbReference type="InterPro" id="IPR035906">
    <property type="entry name" value="MetI-like_sf"/>
</dbReference>
<dbReference type="Pfam" id="PF00528">
    <property type="entry name" value="BPD_transp_1"/>
    <property type="match status" value="1"/>
</dbReference>
<feature type="transmembrane region" description="Helical" evidence="7">
    <location>
        <begin position="197"/>
        <end position="217"/>
    </location>
</feature>
<dbReference type="GO" id="GO:0005886">
    <property type="term" value="C:plasma membrane"/>
    <property type="evidence" value="ECO:0007669"/>
    <property type="project" value="UniProtKB-SubCell"/>
</dbReference>
<evidence type="ECO:0000313" key="9">
    <source>
        <dbReference type="EMBL" id="SDU84571.1"/>
    </source>
</evidence>
<evidence type="ECO:0000256" key="5">
    <source>
        <dbReference type="ARBA" id="ARBA00022989"/>
    </source>
</evidence>
<dbReference type="OrthoDB" id="147639at2"/>
<feature type="transmembrane region" description="Helical" evidence="7">
    <location>
        <begin position="131"/>
        <end position="151"/>
    </location>
</feature>
<keyword evidence="3" id="KW-1003">Cell membrane</keyword>
<comment type="subcellular location">
    <subcellularLocation>
        <location evidence="1 7">Cell membrane</location>
        <topology evidence="1 7">Multi-pass membrane protein</topology>
    </subcellularLocation>
</comment>
<dbReference type="PROSITE" id="PS50928">
    <property type="entry name" value="ABC_TM1"/>
    <property type="match status" value="1"/>
</dbReference>
<keyword evidence="5 7" id="KW-1133">Transmembrane helix</keyword>
<feature type="transmembrane region" description="Helical" evidence="7">
    <location>
        <begin position="304"/>
        <end position="327"/>
    </location>
</feature>
<feature type="domain" description="ABC transmembrane type-1" evidence="8">
    <location>
        <begin position="95"/>
        <end position="324"/>
    </location>
</feature>
<keyword evidence="4 7" id="KW-0812">Transmembrane</keyword>
<dbReference type="PANTHER" id="PTHR43163:SF6">
    <property type="entry name" value="DIPEPTIDE TRANSPORT SYSTEM PERMEASE PROTEIN DPPB-RELATED"/>
    <property type="match status" value="1"/>
</dbReference>
<dbReference type="PANTHER" id="PTHR43163">
    <property type="entry name" value="DIPEPTIDE TRANSPORT SYSTEM PERMEASE PROTEIN DPPB-RELATED"/>
    <property type="match status" value="1"/>
</dbReference>
<protein>
    <submittedName>
        <fullName evidence="9">Peptide/nickel transport system permease protein</fullName>
    </submittedName>
</protein>
<dbReference type="EMBL" id="LT629791">
    <property type="protein sequence ID" value="SDU84571.1"/>
    <property type="molecule type" value="Genomic_DNA"/>
</dbReference>
<evidence type="ECO:0000256" key="4">
    <source>
        <dbReference type="ARBA" id="ARBA00022692"/>
    </source>
</evidence>
<feature type="transmembrane region" description="Helical" evidence="7">
    <location>
        <begin position="101"/>
        <end position="119"/>
    </location>
</feature>
<evidence type="ECO:0000259" key="8">
    <source>
        <dbReference type="PROSITE" id="PS50928"/>
    </source>
</evidence>
<dbReference type="Gene3D" id="1.10.3720.10">
    <property type="entry name" value="MetI-like"/>
    <property type="match status" value="1"/>
</dbReference>
<dbReference type="Pfam" id="PF19300">
    <property type="entry name" value="BPD_transp_1_N"/>
    <property type="match status" value="1"/>
</dbReference>
<dbReference type="GO" id="GO:0055085">
    <property type="term" value="P:transmembrane transport"/>
    <property type="evidence" value="ECO:0007669"/>
    <property type="project" value="InterPro"/>
</dbReference>
<evidence type="ECO:0000256" key="6">
    <source>
        <dbReference type="ARBA" id="ARBA00023136"/>
    </source>
</evidence>
<sequence>MLRFIVRRLLLLVPILLGLSVLLFAWVRALPGGPAQALLGERATPEAVAAIESQLGLDRPLWEQYLQFLGRAVRLDFGASLQTGQPVIDEMVRRFPATIELALAALLIAVSVGIPLGYLAARRYGTWVDSLAVTGSLLGVTIPIFFLAYLLKYAFAVELGWLPTAGRADPRARAEHPTGFYVLDGLVTGNLDASWDAIQHLILPALALASIPLAVIVRITRASVLNVVNEDYVRTAEAKGLLPGTITRRHVLKNAMLPVTTVIGLQLGVLLAGAVLTETVFAFSGVGKFMADGIVQRDFPTIQGFILVIAVVYVVINMIVDLVYGLLDPRVRVT</sequence>
<evidence type="ECO:0000256" key="2">
    <source>
        <dbReference type="ARBA" id="ARBA00022448"/>
    </source>
</evidence>
<evidence type="ECO:0000256" key="1">
    <source>
        <dbReference type="ARBA" id="ARBA00004651"/>
    </source>
</evidence>
<gene>
    <name evidence="9" type="ORF">SAMN04488563_6668</name>
</gene>
<dbReference type="SUPFAM" id="SSF161098">
    <property type="entry name" value="MetI-like"/>
    <property type="match status" value="1"/>
</dbReference>
<evidence type="ECO:0000256" key="3">
    <source>
        <dbReference type="ARBA" id="ARBA00022475"/>
    </source>
</evidence>
<comment type="similarity">
    <text evidence="7">Belongs to the binding-protein-dependent transport system permease family.</text>
</comment>
<organism evidence="9 10">
    <name type="scientific">Jiangella alkaliphila</name>
    <dbReference type="NCBI Taxonomy" id="419479"/>
    <lineage>
        <taxon>Bacteria</taxon>
        <taxon>Bacillati</taxon>
        <taxon>Actinomycetota</taxon>
        <taxon>Actinomycetes</taxon>
        <taxon>Jiangellales</taxon>
        <taxon>Jiangellaceae</taxon>
        <taxon>Jiangella</taxon>
    </lineage>
</organism>
<keyword evidence="6 7" id="KW-0472">Membrane</keyword>